<gene>
    <name evidence="2" type="ORF">RI844_04405</name>
</gene>
<evidence type="ECO:0000313" key="2">
    <source>
        <dbReference type="EMBL" id="WOH38471.1"/>
    </source>
</evidence>
<name>A0ABZ0GRQ9_9GAMM</name>
<evidence type="ECO:0008006" key="4">
    <source>
        <dbReference type="Google" id="ProtNLM"/>
    </source>
</evidence>
<organism evidence="2 3">
    <name type="scientific">Thalassotalea fonticola</name>
    <dbReference type="NCBI Taxonomy" id="3065649"/>
    <lineage>
        <taxon>Bacteria</taxon>
        <taxon>Pseudomonadati</taxon>
        <taxon>Pseudomonadota</taxon>
        <taxon>Gammaproteobacteria</taxon>
        <taxon>Alteromonadales</taxon>
        <taxon>Colwelliaceae</taxon>
        <taxon>Thalassotalea</taxon>
    </lineage>
</organism>
<sequence>MTRIEIMMLIGVLGIIVSFLGRAGYIDLDGAINGVVVAVLDYFNVSTKTRENLLYTFYTVVISAICYFTYKRFMRERAEARRENKPWKRWLLRVLFIIVWSPIIFVFSLVLINSGK</sequence>
<dbReference type="RefSeq" id="WP_348397240.1">
    <property type="nucleotide sequence ID" value="NZ_CP136600.1"/>
</dbReference>
<dbReference type="Proteomes" id="UP001301442">
    <property type="component" value="Chromosome"/>
</dbReference>
<keyword evidence="1" id="KW-1133">Transmembrane helix</keyword>
<protein>
    <recommendedName>
        <fullName evidence="4">Transmembrane protein</fullName>
    </recommendedName>
</protein>
<evidence type="ECO:0000256" key="1">
    <source>
        <dbReference type="SAM" id="Phobius"/>
    </source>
</evidence>
<feature type="transmembrane region" description="Helical" evidence="1">
    <location>
        <begin position="90"/>
        <end position="112"/>
    </location>
</feature>
<keyword evidence="1" id="KW-0812">Transmembrane</keyword>
<dbReference type="EMBL" id="CP136600">
    <property type="protein sequence ID" value="WOH38471.1"/>
    <property type="molecule type" value="Genomic_DNA"/>
</dbReference>
<reference evidence="2 3" key="1">
    <citation type="submission" date="2023-09" db="EMBL/GenBank/DDBJ databases">
        <authorList>
            <person name="Qi X."/>
        </authorList>
    </citation>
    <scope>NUCLEOTIDE SEQUENCE [LARGE SCALE GENOMIC DNA]</scope>
    <source>
        <strain evidence="2 3">S1-1</strain>
    </source>
</reference>
<evidence type="ECO:0000313" key="3">
    <source>
        <dbReference type="Proteomes" id="UP001301442"/>
    </source>
</evidence>
<keyword evidence="1" id="KW-0472">Membrane</keyword>
<feature type="transmembrane region" description="Helical" evidence="1">
    <location>
        <begin position="52"/>
        <end position="70"/>
    </location>
</feature>
<proteinExistence type="predicted"/>
<keyword evidence="3" id="KW-1185">Reference proteome</keyword>
<accession>A0ABZ0GRQ9</accession>